<protein>
    <submittedName>
        <fullName evidence="1">Uncharacterized protein</fullName>
    </submittedName>
</protein>
<organism evidence="1 2">
    <name type="scientific">Mucilaginibacter yixingensis</name>
    <dbReference type="NCBI Taxonomy" id="1295612"/>
    <lineage>
        <taxon>Bacteria</taxon>
        <taxon>Pseudomonadati</taxon>
        <taxon>Bacteroidota</taxon>
        <taxon>Sphingobacteriia</taxon>
        <taxon>Sphingobacteriales</taxon>
        <taxon>Sphingobacteriaceae</taxon>
        <taxon>Mucilaginibacter</taxon>
    </lineage>
</organism>
<dbReference type="RefSeq" id="WP_170113685.1">
    <property type="nucleotide sequence ID" value="NZ_CP160205.1"/>
</dbReference>
<dbReference type="Proteomes" id="UP000244168">
    <property type="component" value="Unassembled WGS sequence"/>
</dbReference>
<reference evidence="1 2" key="1">
    <citation type="submission" date="2018-04" db="EMBL/GenBank/DDBJ databases">
        <title>Genomic Encyclopedia of Archaeal and Bacterial Type Strains, Phase II (KMG-II): from individual species to whole genera.</title>
        <authorList>
            <person name="Goeker M."/>
        </authorList>
    </citation>
    <scope>NUCLEOTIDE SEQUENCE [LARGE SCALE GENOMIC DNA]</scope>
    <source>
        <strain evidence="1 2">DSM 26809</strain>
    </source>
</reference>
<evidence type="ECO:0000313" key="1">
    <source>
        <dbReference type="EMBL" id="PTQ92922.1"/>
    </source>
</evidence>
<evidence type="ECO:0000313" key="2">
    <source>
        <dbReference type="Proteomes" id="UP000244168"/>
    </source>
</evidence>
<comment type="caution">
    <text evidence="1">The sequence shown here is derived from an EMBL/GenBank/DDBJ whole genome shotgun (WGS) entry which is preliminary data.</text>
</comment>
<dbReference type="EMBL" id="QAOQ01000010">
    <property type="protein sequence ID" value="PTQ92922.1"/>
    <property type="molecule type" value="Genomic_DNA"/>
</dbReference>
<keyword evidence="2" id="KW-1185">Reference proteome</keyword>
<accession>A0A2T5J523</accession>
<proteinExistence type="predicted"/>
<sequence length="49" mass="5711">MPHVTDLKVVRDNLPEIIAQLSLDIDIPHEPLRLIIKNGYEEFDYVISH</sequence>
<gene>
    <name evidence="1" type="ORF">C8P68_11053</name>
</gene>
<dbReference type="AlphaFoldDB" id="A0A2T5J523"/>
<name>A0A2T5J523_9SPHI</name>